<dbReference type="InterPro" id="IPR004087">
    <property type="entry name" value="KH_dom"/>
</dbReference>
<organism evidence="10 11">
    <name type="scientific">Desulfosporosinus acidiphilus (strain DSM 22704 / JCM 16185 / SJ4)</name>
    <dbReference type="NCBI Taxonomy" id="646529"/>
    <lineage>
        <taxon>Bacteria</taxon>
        <taxon>Bacillati</taxon>
        <taxon>Bacillota</taxon>
        <taxon>Clostridia</taxon>
        <taxon>Eubacteriales</taxon>
        <taxon>Desulfitobacteriaceae</taxon>
        <taxon>Desulfosporosinus</taxon>
    </lineage>
</organism>
<evidence type="ECO:0000256" key="6">
    <source>
        <dbReference type="ARBA" id="ARBA00023163"/>
    </source>
</evidence>
<dbReference type="CDD" id="cd22529">
    <property type="entry name" value="KH-II_NusA_rpt2"/>
    <property type="match status" value="1"/>
</dbReference>
<dbReference type="Pfam" id="PF00575">
    <property type="entry name" value="S1"/>
    <property type="match status" value="1"/>
</dbReference>
<dbReference type="GO" id="GO:0003723">
    <property type="term" value="F:RNA binding"/>
    <property type="evidence" value="ECO:0007669"/>
    <property type="project" value="UniProtKB-UniRule"/>
</dbReference>
<evidence type="ECO:0000256" key="3">
    <source>
        <dbReference type="ARBA" id="ARBA00022814"/>
    </source>
</evidence>
<dbReference type="FunFam" id="3.30.300.20:FF:000002">
    <property type="entry name" value="Transcription termination/antitermination protein NusA"/>
    <property type="match status" value="1"/>
</dbReference>
<dbReference type="Pfam" id="PF26594">
    <property type="entry name" value="KH_NusA_2nd"/>
    <property type="match status" value="1"/>
</dbReference>
<dbReference type="STRING" id="646529.Desaci_3547"/>
<keyword evidence="3 7" id="KW-0889">Transcription antitermination</keyword>
<evidence type="ECO:0000256" key="8">
    <source>
        <dbReference type="SAM" id="MobiDB-lite"/>
    </source>
</evidence>
<dbReference type="KEGG" id="dai:Desaci_3547"/>
<dbReference type="HAMAP" id="MF_00945_B">
    <property type="entry name" value="NusA_B"/>
    <property type="match status" value="1"/>
</dbReference>
<dbReference type="Proteomes" id="UP000002892">
    <property type="component" value="Chromosome"/>
</dbReference>
<reference evidence="10 11" key="1">
    <citation type="journal article" date="2012" name="J. Bacteriol.">
        <title>Complete genome sequences of Desulfosporosinus orientis DSM765T, Desulfosporosinus youngiae DSM17734T, Desulfosporosinus meridiei DSM13257T, and Desulfosporosinus acidiphilus DSM22704T.</title>
        <authorList>
            <person name="Pester M."/>
            <person name="Brambilla E."/>
            <person name="Alazard D."/>
            <person name="Rattei T."/>
            <person name="Weinmaier T."/>
            <person name="Han J."/>
            <person name="Lucas S."/>
            <person name="Lapidus A."/>
            <person name="Cheng J.F."/>
            <person name="Goodwin L."/>
            <person name="Pitluck S."/>
            <person name="Peters L."/>
            <person name="Ovchinnikova G."/>
            <person name="Teshima H."/>
            <person name="Detter J.C."/>
            <person name="Han C.S."/>
            <person name="Tapia R."/>
            <person name="Land M.L."/>
            <person name="Hauser L."/>
            <person name="Kyrpides N.C."/>
            <person name="Ivanova N.N."/>
            <person name="Pagani I."/>
            <person name="Huntmann M."/>
            <person name="Wei C.L."/>
            <person name="Davenport K.W."/>
            <person name="Daligault H."/>
            <person name="Chain P.S."/>
            <person name="Chen A."/>
            <person name="Mavromatis K."/>
            <person name="Markowitz V."/>
            <person name="Szeto E."/>
            <person name="Mikhailova N."/>
            <person name="Pati A."/>
            <person name="Wagner M."/>
            <person name="Woyke T."/>
            <person name="Ollivier B."/>
            <person name="Klenk H.P."/>
            <person name="Spring S."/>
            <person name="Loy A."/>
        </authorList>
    </citation>
    <scope>NUCLEOTIDE SEQUENCE [LARGE SCALE GENOMIC DNA]</scope>
    <source>
        <strain evidence="11">DSM 22704 / JCM 16185 / SJ4</strain>
    </source>
</reference>
<dbReference type="InterPro" id="IPR010213">
    <property type="entry name" value="TF_NusA"/>
</dbReference>
<evidence type="ECO:0000313" key="10">
    <source>
        <dbReference type="EMBL" id="AFM42428.1"/>
    </source>
</evidence>
<dbReference type="InterPro" id="IPR003029">
    <property type="entry name" value="S1_domain"/>
</dbReference>
<dbReference type="SMART" id="SM00322">
    <property type="entry name" value="KH"/>
    <property type="match status" value="2"/>
</dbReference>
<sequence length="435" mass="49200">MNMDFIEALHELEKGRGISAEILFEAIEAALISAYKKNFGSLQNVRVVIDRLTGEFKVFARKTIVEDVEDSRTQVSLEEAQKLNPSYQLEDIVEYEVTPRDFGRIAAQTAKQVVVQRIREAERGMIYDEYVNREGDIVTGVVQRYEQKNVIVDLGKVEAVLPAQEQIPGEVYQSFERIKTYVVEVKKTTKGPQIMLSRTHPGLIKRLFELEVPEIHDGVVEIKGVSREAGARSKIAVYSRDTNVDPVGACVGPKGTRVQTIVTELKGEKIDIVNFSTDPHEFVANALSPAKVVGVYPRTNEKVAVVVVPDYQLSLAIGKEGQNARLAAKLTGWKIDIKSESQASALNLVSEDTGEGYENFEDYGEYEEYLEYDEFADADKYQDYEEQEYVEDGHSELSEYDEETKDQLSDQEMNDVLDWESEEDLDETINHTEKK</sequence>
<dbReference type="InterPro" id="IPR015946">
    <property type="entry name" value="KH_dom-like_a/b"/>
</dbReference>
<dbReference type="RefSeq" id="WP_014828416.1">
    <property type="nucleotide sequence ID" value="NC_018068.1"/>
</dbReference>
<keyword evidence="6 7" id="KW-0804">Transcription</keyword>
<gene>
    <name evidence="7" type="primary">nusA</name>
    <name evidence="10" type="ordered locus">Desaci_3547</name>
</gene>
<feature type="domain" description="S1 motif" evidence="9">
    <location>
        <begin position="135"/>
        <end position="199"/>
    </location>
</feature>
<dbReference type="Gene3D" id="3.30.1480.10">
    <property type="entry name" value="NusA, N-terminal domain"/>
    <property type="match status" value="1"/>
</dbReference>
<dbReference type="CDD" id="cd02134">
    <property type="entry name" value="KH-II_NusA_rpt1"/>
    <property type="match status" value="1"/>
</dbReference>
<dbReference type="InterPro" id="IPR036555">
    <property type="entry name" value="NusA_N_sf"/>
</dbReference>
<dbReference type="InterPro" id="IPR058582">
    <property type="entry name" value="KH_NusA_2nd"/>
</dbReference>
<dbReference type="AlphaFoldDB" id="I4D9F4"/>
<dbReference type="InterPro" id="IPR009019">
    <property type="entry name" value="KH_sf_prok-type"/>
</dbReference>
<comment type="similarity">
    <text evidence="7">Belongs to the NusA family.</text>
</comment>
<dbReference type="FunFam" id="3.30.300.20:FF:000005">
    <property type="entry name" value="Transcription termination/antitermination protein NusA"/>
    <property type="match status" value="1"/>
</dbReference>
<dbReference type="InterPro" id="IPR025249">
    <property type="entry name" value="TF_NusA_KH_1st"/>
</dbReference>
<evidence type="ECO:0000259" key="9">
    <source>
        <dbReference type="PROSITE" id="PS50126"/>
    </source>
</evidence>
<evidence type="ECO:0000256" key="7">
    <source>
        <dbReference type="HAMAP-Rule" id="MF_00945"/>
    </source>
</evidence>
<dbReference type="PANTHER" id="PTHR22648">
    <property type="entry name" value="TRANSCRIPTION TERMINATION FACTOR NUSA"/>
    <property type="match status" value="1"/>
</dbReference>
<keyword evidence="5 7" id="KW-0805">Transcription regulation</keyword>
<dbReference type="GO" id="GO:0031564">
    <property type="term" value="P:transcription antitermination"/>
    <property type="evidence" value="ECO:0007669"/>
    <property type="project" value="UniProtKB-UniRule"/>
</dbReference>
<evidence type="ECO:0000256" key="1">
    <source>
        <dbReference type="ARBA" id="ARBA00022472"/>
    </source>
</evidence>
<dbReference type="CDD" id="cd04455">
    <property type="entry name" value="S1_NusA"/>
    <property type="match status" value="1"/>
</dbReference>
<dbReference type="PROSITE" id="PS50126">
    <property type="entry name" value="S1"/>
    <property type="match status" value="1"/>
</dbReference>
<dbReference type="SUPFAM" id="SSF50249">
    <property type="entry name" value="Nucleic acid-binding proteins"/>
    <property type="match status" value="1"/>
</dbReference>
<dbReference type="eggNOG" id="COG0195">
    <property type="taxonomic scope" value="Bacteria"/>
</dbReference>
<keyword evidence="4 7" id="KW-0694">RNA-binding</keyword>
<dbReference type="PROSITE" id="PS50084">
    <property type="entry name" value="KH_TYPE_1"/>
    <property type="match status" value="1"/>
</dbReference>
<dbReference type="OrthoDB" id="9807233at2"/>
<evidence type="ECO:0000256" key="4">
    <source>
        <dbReference type="ARBA" id="ARBA00022884"/>
    </source>
</evidence>
<dbReference type="Gene3D" id="3.30.300.20">
    <property type="match status" value="2"/>
</dbReference>
<keyword evidence="2 7" id="KW-0963">Cytoplasm</keyword>
<comment type="subunit">
    <text evidence="7">Monomer. Binds directly to the core enzyme of the DNA-dependent RNA polymerase and to nascent RNA.</text>
</comment>
<evidence type="ECO:0000256" key="5">
    <source>
        <dbReference type="ARBA" id="ARBA00023015"/>
    </source>
</evidence>
<dbReference type="SUPFAM" id="SSF69705">
    <property type="entry name" value="Transcription factor NusA, N-terminal domain"/>
    <property type="match status" value="1"/>
</dbReference>
<dbReference type="FunFam" id="2.40.50.140:FF:000058">
    <property type="entry name" value="Transcription termination/antitermination protein NusA"/>
    <property type="match status" value="1"/>
</dbReference>
<name>I4D9F4_DESAJ</name>
<dbReference type="SMART" id="SM00316">
    <property type="entry name" value="S1"/>
    <property type="match status" value="1"/>
</dbReference>
<dbReference type="Gene3D" id="2.40.50.140">
    <property type="entry name" value="Nucleic acid-binding proteins"/>
    <property type="match status" value="1"/>
</dbReference>
<evidence type="ECO:0000256" key="2">
    <source>
        <dbReference type="ARBA" id="ARBA00022490"/>
    </source>
</evidence>
<feature type="compositionally biased region" description="Acidic residues" evidence="8">
    <location>
        <begin position="412"/>
        <end position="427"/>
    </location>
</feature>
<dbReference type="InterPro" id="IPR012340">
    <property type="entry name" value="NA-bd_OB-fold"/>
</dbReference>
<keyword evidence="11" id="KW-1185">Reference proteome</keyword>
<dbReference type="InterPro" id="IPR013735">
    <property type="entry name" value="TF_NusA_N"/>
</dbReference>
<dbReference type="InterPro" id="IPR030842">
    <property type="entry name" value="TF_NusA_bacterial"/>
</dbReference>
<accession>I4D9F4</accession>
<dbReference type="GO" id="GO:0005829">
    <property type="term" value="C:cytosol"/>
    <property type="evidence" value="ECO:0007669"/>
    <property type="project" value="TreeGrafter"/>
</dbReference>
<proteinExistence type="inferred from homology"/>
<dbReference type="HOGENOM" id="CLU_029242_2_2_9"/>
<dbReference type="SUPFAM" id="SSF54814">
    <property type="entry name" value="Prokaryotic type KH domain (KH-domain type II)"/>
    <property type="match status" value="2"/>
</dbReference>
<dbReference type="PANTHER" id="PTHR22648:SF0">
    <property type="entry name" value="TRANSCRIPTION TERMINATION_ANTITERMINATION PROTEIN NUSA"/>
    <property type="match status" value="1"/>
</dbReference>
<feature type="region of interest" description="Disordered" evidence="8">
    <location>
        <begin position="388"/>
        <end position="435"/>
    </location>
</feature>
<dbReference type="GO" id="GO:0003700">
    <property type="term" value="F:DNA-binding transcription factor activity"/>
    <property type="evidence" value="ECO:0007669"/>
    <property type="project" value="InterPro"/>
</dbReference>
<dbReference type="Pfam" id="PF08529">
    <property type="entry name" value="NusA_N"/>
    <property type="match status" value="1"/>
</dbReference>
<dbReference type="Pfam" id="PF13184">
    <property type="entry name" value="KH_NusA_1st"/>
    <property type="match status" value="1"/>
</dbReference>
<dbReference type="FunFam" id="3.30.1480.10:FF:000002">
    <property type="entry name" value="Transcription termination/antitermination protein NusA"/>
    <property type="match status" value="1"/>
</dbReference>
<evidence type="ECO:0000313" key="11">
    <source>
        <dbReference type="Proteomes" id="UP000002892"/>
    </source>
</evidence>
<dbReference type="NCBIfam" id="TIGR01953">
    <property type="entry name" value="NusA"/>
    <property type="match status" value="1"/>
</dbReference>
<comment type="subcellular location">
    <subcellularLocation>
        <location evidence="7">Cytoplasm</location>
    </subcellularLocation>
</comment>
<keyword evidence="1 7" id="KW-0806">Transcription termination</keyword>
<comment type="function">
    <text evidence="7">Participates in both transcription termination and antitermination.</text>
</comment>
<dbReference type="GO" id="GO:0006353">
    <property type="term" value="P:DNA-templated transcription termination"/>
    <property type="evidence" value="ECO:0007669"/>
    <property type="project" value="UniProtKB-UniRule"/>
</dbReference>
<dbReference type="EMBL" id="CP003639">
    <property type="protein sequence ID" value="AFM42428.1"/>
    <property type="molecule type" value="Genomic_DNA"/>
</dbReference>
<protein>
    <recommendedName>
        <fullName evidence="7">Transcription termination/antitermination protein NusA</fullName>
    </recommendedName>
</protein>